<dbReference type="InterPro" id="IPR018674">
    <property type="entry name" value="DUF2142_membrane"/>
</dbReference>
<protein>
    <submittedName>
        <fullName evidence="2">Predicted membrane protein</fullName>
    </submittedName>
</protein>
<sequence length="413" mass="47864">MLKLENSQMKNSSLFFVYLLIIGILVRLFTLFYIPMFYAPDEEAHFKYIRYISENKHLPIAYSVTGSETKDWEFHQPPLYYIILSLFNVKSITTAFYLFRFFSVILFIITFIFSKKVLDKFAIGDFRTSVVLIFLSLLPTYIFVSSSINNDNLIIPVSVVTFYILLHSNFNRIKDLFSVSLWITLSIITKYSASVIVFFVTAYFLLQFVKQRNFKNLYQLLLIGLFTAILSAVFFLRNLALYDSVLGFSKAHAIGENWDSFSKALGYIVHTLIWSFFAVAGIINDIRPIIYPFSYLLLLGLILGTTIILKKHRSLLLLTAVFTLGINILLSIYFGYKYYQSQGRFLFPSLIFIAIIFSFSYKFLIDKFSINKKVSLVILILFFSLGYGFTILKFEKHKKEGLLVMAKQSVLIQ</sequence>
<keyword evidence="1" id="KW-0472">Membrane</keyword>
<feature type="transmembrane region" description="Helical" evidence="1">
    <location>
        <begin position="153"/>
        <end position="170"/>
    </location>
</feature>
<name>A0A239XDG3_9FLAO</name>
<feature type="transmembrane region" description="Helical" evidence="1">
    <location>
        <begin position="95"/>
        <end position="114"/>
    </location>
</feature>
<dbReference type="Proteomes" id="UP000215196">
    <property type="component" value="Chromosome 1"/>
</dbReference>
<feature type="transmembrane region" description="Helical" evidence="1">
    <location>
        <begin position="345"/>
        <end position="364"/>
    </location>
</feature>
<keyword evidence="3" id="KW-1185">Reference proteome</keyword>
<keyword evidence="1" id="KW-0812">Transmembrane</keyword>
<gene>
    <name evidence="2" type="ORF">SAMEA4412677_01352</name>
</gene>
<feature type="transmembrane region" description="Helical" evidence="1">
    <location>
        <begin position="264"/>
        <end position="283"/>
    </location>
</feature>
<feature type="transmembrane region" description="Helical" evidence="1">
    <location>
        <begin position="217"/>
        <end position="236"/>
    </location>
</feature>
<reference evidence="2 3" key="1">
    <citation type="submission" date="2017-06" db="EMBL/GenBank/DDBJ databases">
        <authorList>
            <consortium name="Pathogen Informatics"/>
        </authorList>
    </citation>
    <scope>NUCLEOTIDE SEQUENCE [LARGE SCALE GENOMIC DNA]</scope>
    <source>
        <strain evidence="2 3">NCTC13490</strain>
    </source>
</reference>
<proteinExistence type="predicted"/>
<organism evidence="2 3">
    <name type="scientific">Chryseobacterium taklimakanense</name>
    <dbReference type="NCBI Taxonomy" id="536441"/>
    <lineage>
        <taxon>Bacteria</taxon>
        <taxon>Pseudomonadati</taxon>
        <taxon>Bacteroidota</taxon>
        <taxon>Flavobacteriia</taxon>
        <taxon>Flavobacteriales</taxon>
        <taxon>Weeksellaceae</taxon>
        <taxon>Chryseobacterium group</taxon>
        <taxon>Chryseobacterium</taxon>
    </lineage>
</organism>
<evidence type="ECO:0000313" key="2">
    <source>
        <dbReference type="EMBL" id="SNV44108.1"/>
    </source>
</evidence>
<keyword evidence="1" id="KW-1133">Transmembrane helix</keyword>
<dbReference type="AlphaFoldDB" id="A0A239XDG3"/>
<accession>A0A239XDG3</accession>
<evidence type="ECO:0000313" key="3">
    <source>
        <dbReference type="Proteomes" id="UP000215196"/>
    </source>
</evidence>
<feature type="transmembrane region" description="Helical" evidence="1">
    <location>
        <begin position="182"/>
        <end position="205"/>
    </location>
</feature>
<evidence type="ECO:0000256" key="1">
    <source>
        <dbReference type="SAM" id="Phobius"/>
    </source>
</evidence>
<feature type="transmembrane region" description="Helical" evidence="1">
    <location>
        <begin position="316"/>
        <end position="339"/>
    </location>
</feature>
<dbReference type="Pfam" id="PF09913">
    <property type="entry name" value="DUF2142"/>
    <property type="match status" value="1"/>
</dbReference>
<feature type="transmembrane region" description="Helical" evidence="1">
    <location>
        <begin position="12"/>
        <end position="34"/>
    </location>
</feature>
<feature type="transmembrane region" description="Helical" evidence="1">
    <location>
        <begin position="376"/>
        <end position="394"/>
    </location>
</feature>
<dbReference type="EMBL" id="LT906465">
    <property type="protein sequence ID" value="SNV44108.1"/>
    <property type="molecule type" value="Genomic_DNA"/>
</dbReference>
<dbReference type="KEGG" id="ctak:4412677_01352"/>
<feature type="transmembrane region" description="Helical" evidence="1">
    <location>
        <begin position="126"/>
        <end position="147"/>
    </location>
</feature>
<feature type="transmembrane region" description="Helical" evidence="1">
    <location>
        <begin position="289"/>
        <end position="309"/>
    </location>
</feature>